<gene>
    <name evidence="1" type="ORF">Acr_23g0004090</name>
</gene>
<keyword evidence="2" id="KW-1185">Reference proteome</keyword>
<name>A0A7J0GMW8_9ERIC</name>
<dbReference type="EMBL" id="BJWL01000023">
    <property type="protein sequence ID" value="GFZ12024.1"/>
    <property type="molecule type" value="Genomic_DNA"/>
</dbReference>
<sequence>MFMASEAEVKASLDACECFEEFTVTDKEEIDTAAQLMEVREWRGAIAIFGFAESIGELEEYAKEKGVRVSEVVCLDDVEVTDKEVIDGLASLMEGREWKGKIKIDESNSELRKYAKEKGIPVIEVVSSPSK</sequence>
<reference evidence="1 2" key="1">
    <citation type="submission" date="2019-07" db="EMBL/GenBank/DDBJ databases">
        <title>De Novo Assembly of kiwifruit Actinidia rufa.</title>
        <authorList>
            <person name="Sugita-Konishi S."/>
            <person name="Sato K."/>
            <person name="Mori E."/>
            <person name="Abe Y."/>
            <person name="Kisaki G."/>
            <person name="Hamano K."/>
            <person name="Suezawa K."/>
            <person name="Otani M."/>
            <person name="Fukuda T."/>
            <person name="Manabe T."/>
            <person name="Gomi K."/>
            <person name="Tabuchi M."/>
            <person name="Akimitsu K."/>
            <person name="Kataoka I."/>
        </authorList>
    </citation>
    <scope>NUCLEOTIDE SEQUENCE [LARGE SCALE GENOMIC DNA]</scope>
    <source>
        <strain evidence="2">cv. Fuchu</strain>
    </source>
</reference>
<comment type="caution">
    <text evidence="1">The sequence shown here is derived from an EMBL/GenBank/DDBJ whole genome shotgun (WGS) entry which is preliminary data.</text>
</comment>
<evidence type="ECO:0000313" key="2">
    <source>
        <dbReference type="Proteomes" id="UP000585474"/>
    </source>
</evidence>
<dbReference type="Proteomes" id="UP000585474">
    <property type="component" value="Unassembled WGS sequence"/>
</dbReference>
<organism evidence="1 2">
    <name type="scientific">Actinidia rufa</name>
    <dbReference type="NCBI Taxonomy" id="165716"/>
    <lineage>
        <taxon>Eukaryota</taxon>
        <taxon>Viridiplantae</taxon>
        <taxon>Streptophyta</taxon>
        <taxon>Embryophyta</taxon>
        <taxon>Tracheophyta</taxon>
        <taxon>Spermatophyta</taxon>
        <taxon>Magnoliopsida</taxon>
        <taxon>eudicotyledons</taxon>
        <taxon>Gunneridae</taxon>
        <taxon>Pentapetalae</taxon>
        <taxon>asterids</taxon>
        <taxon>Ericales</taxon>
        <taxon>Actinidiaceae</taxon>
        <taxon>Actinidia</taxon>
    </lineage>
</organism>
<dbReference type="AlphaFoldDB" id="A0A7J0GMW8"/>
<proteinExistence type="predicted"/>
<protein>
    <submittedName>
        <fullName evidence="1">Uncharacterized protein</fullName>
    </submittedName>
</protein>
<accession>A0A7J0GMW8</accession>
<evidence type="ECO:0000313" key="1">
    <source>
        <dbReference type="EMBL" id="GFZ12024.1"/>
    </source>
</evidence>